<name>A0A2Z5N3H4_BURPY</name>
<dbReference type="InterPro" id="IPR058530">
    <property type="entry name" value="Baseplate_J-like_C"/>
</dbReference>
<evidence type="ECO:0000259" key="2">
    <source>
        <dbReference type="Pfam" id="PF26079"/>
    </source>
</evidence>
<reference evidence="3 4" key="1">
    <citation type="journal article" date="2018" name="ISME J.">
        <title>Involvement of Burkholderiaceae and sulfurous volatiles in disease-suppressive soils.</title>
        <authorList>
            <person name="Carrion V.J."/>
            <person name="Cordovez V."/>
            <person name="Tyc O."/>
            <person name="Etalo D.W."/>
            <person name="de Bruijn I."/>
            <person name="de Jager V.C."/>
            <person name="Medema M.H."/>
            <person name="Eberl L."/>
            <person name="Raaijmakers J.M."/>
        </authorList>
    </citation>
    <scope>NUCLEOTIDE SEQUENCE [LARGE SCALE GENOMIC DNA]</scope>
    <source>
        <strain evidence="4">mHSR5</strain>
    </source>
</reference>
<dbReference type="RefSeq" id="WP_114179902.1">
    <property type="nucleotide sequence ID" value="NZ_CP024903.1"/>
</dbReference>
<dbReference type="InterPro" id="IPR052726">
    <property type="entry name" value="Phage_Baseplate_Hub"/>
</dbReference>
<dbReference type="AlphaFoldDB" id="A0A2Z5N3H4"/>
<proteinExistence type="predicted"/>
<dbReference type="PANTHER" id="PTHR35862">
    <property type="entry name" value="FELS-2 PROPHAGE PROTEIN"/>
    <property type="match status" value="1"/>
</dbReference>
<dbReference type="Pfam" id="PF26079">
    <property type="entry name" value="Baseplate_J_C"/>
    <property type="match status" value="1"/>
</dbReference>
<evidence type="ECO:0000259" key="1">
    <source>
        <dbReference type="Pfam" id="PF26078"/>
    </source>
</evidence>
<sequence>MSTPIDLSRLPAPDVVEEIDFEAMLAERKAGLLSLVPDDRRAEVAAALELESEPITIMLQESVYREMYLRQRVNDAARAVMLAFAMDGDLDQLAALLGVKRLEITPADPEAGTPAVMEGNTDLRYRTQLAPQGYSVAGPEGAYRSHALAAHGSVLDASATSPAPGEVLVTVLSRDGDGTPSKEVIDAVTAALRADDVRPLTDKVTVRGATIVGYEVDAVLFTFPGPDSSVVLKEAAAKLAAYVSETHRNGREVTLSGIYAALHVNGVERVKLNAPIADVEISATQAPYCRAVKITLGGVYGG</sequence>
<evidence type="ECO:0000313" key="3">
    <source>
        <dbReference type="EMBL" id="AXF23494.1"/>
    </source>
</evidence>
<accession>A0A2Z5N3H4</accession>
<dbReference type="Pfam" id="PF26078">
    <property type="entry name" value="Baseplate_J_M"/>
    <property type="match status" value="1"/>
</dbReference>
<feature type="domain" description="Baseplate J-like central" evidence="1">
    <location>
        <begin position="136"/>
        <end position="207"/>
    </location>
</feature>
<dbReference type="Proteomes" id="UP000253104">
    <property type="component" value="Chromosome mHSR5_B"/>
</dbReference>
<protein>
    <submittedName>
        <fullName evidence="3">Baseplate assembly protein</fullName>
    </submittedName>
</protein>
<gene>
    <name evidence="3" type="ORF">CUJ89_24070</name>
</gene>
<evidence type="ECO:0000313" key="4">
    <source>
        <dbReference type="Proteomes" id="UP000253104"/>
    </source>
</evidence>
<dbReference type="EMBL" id="CP024903">
    <property type="protein sequence ID" value="AXF23494.1"/>
    <property type="molecule type" value="Genomic_DNA"/>
</dbReference>
<dbReference type="PIRSF" id="PIRSF020481">
    <property type="entry name" value="BAP"/>
    <property type="match status" value="1"/>
</dbReference>
<dbReference type="OrthoDB" id="9793802at2"/>
<feature type="domain" description="Baseplate J-like C-terminal" evidence="2">
    <location>
        <begin position="215"/>
        <end position="294"/>
    </location>
</feature>
<organism evidence="3 4">
    <name type="scientific">Burkholderia pyrrocinia</name>
    <name type="common">Pseudomonas pyrrocinia</name>
    <dbReference type="NCBI Taxonomy" id="60550"/>
    <lineage>
        <taxon>Bacteria</taxon>
        <taxon>Pseudomonadati</taxon>
        <taxon>Pseudomonadota</taxon>
        <taxon>Betaproteobacteria</taxon>
        <taxon>Burkholderiales</taxon>
        <taxon>Burkholderiaceae</taxon>
        <taxon>Burkholderia</taxon>
        <taxon>Burkholderia cepacia complex</taxon>
    </lineage>
</organism>
<dbReference type="InterPro" id="IPR014507">
    <property type="entry name" value="Baseplate_assembly_J_pred"/>
</dbReference>
<dbReference type="PANTHER" id="PTHR35862:SF1">
    <property type="entry name" value="FELS-2 PROPHAGE PROTEIN"/>
    <property type="match status" value="1"/>
</dbReference>
<dbReference type="InterPro" id="IPR058531">
    <property type="entry name" value="Baseplate_J_M"/>
</dbReference>